<protein>
    <submittedName>
        <fullName evidence="1">Uncharacterized protein</fullName>
    </submittedName>
</protein>
<gene>
    <name evidence="1" type="ORF">BU25DRAFT_423124</name>
</gene>
<comment type="caution">
    <text evidence="1">The sequence shown here is derived from an EMBL/GenBank/DDBJ whole genome shotgun (WGS) entry which is preliminary data.</text>
</comment>
<sequence>MASMKMTELRLCVGLRWWTSVSSPPYARRLRIIIGRSSSESGTASLHFASLMFSTEHGLRKLPTLETSCSLYFQCSLEDKRPLLLKPSVTVKPPKGYIPTLACIYCNRTDSGSCKQLDIHMTAIPAIRPGYLIGVKQTLQWKSNNSMYSIIM</sequence>
<proteinExistence type="predicted"/>
<name>A0ACB6RUT3_9PLEO</name>
<organism evidence="1 2">
    <name type="scientific">Macroventuria anomochaeta</name>
    <dbReference type="NCBI Taxonomy" id="301207"/>
    <lineage>
        <taxon>Eukaryota</taxon>
        <taxon>Fungi</taxon>
        <taxon>Dikarya</taxon>
        <taxon>Ascomycota</taxon>
        <taxon>Pezizomycotina</taxon>
        <taxon>Dothideomycetes</taxon>
        <taxon>Pleosporomycetidae</taxon>
        <taxon>Pleosporales</taxon>
        <taxon>Pleosporineae</taxon>
        <taxon>Didymellaceae</taxon>
        <taxon>Macroventuria</taxon>
    </lineage>
</organism>
<accession>A0ACB6RUT3</accession>
<dbReference type="Proteomes" id="UP000799754">
    <property type="component" value="Unassembled WGS sequence"/>
</dbReference>
<evidence type="ECO:0000313" key="1">
    <source>
        <dbReference type="EMBL" id="KAF2625806.1"/>
    </source>
</evidence>
<evidence type="ECO:0000313" key="2">
    <source>
        <dbReference type="Proteomes" id="UP000799754"/>
    </source>
</evidence>
<keyword evidence="2" id="KW-1185">Reference proteome</keyword>
<reference evidence="1" key="1">
    <citation type="journal article" date="2020" name="Stud. Mycol.">
        <title>101 Dothideomycetes genomes: a test case for predicting lifestyles and emergence of pathogens.</title>
        <authorList>
            <person name="Haridas S."/>
            <person name="Albert R."/>
            <person name="Binder M."/>
            <person name="Bloem J."/>
            <person name="Labutti K."/>
            <person name="Salamov A."/>
            <person name="Andreopoulos B."/>
            <person name="Baker S."/>
            <person name="Barry K."/>
            <person name="Bills G."/>
            <person name="Bluhm B."/>
            <person name="Cannon C."/>
            <person name="Castanera R."/>
            <person name="Culley D."/>
            <person name="Daum C."/>
            <person name="Ezra D."/>
            <person name="Gonzalez J."/>
            <person name="Henrissat B."/>
            <person name="Kuo A."/>
            <person name="Liang C."/>
            <person name="Lipzen A."/>
            <person name="Lutzoni F."/>
            <person name="Magnuson J."/>
            <person name="Mondo S."/>
            <person name="Nolan M."/>
            <person name="Ohm R."/>
            <person name="Pangilinan J."/>
            <person name="Park H.-J."/>
            <person name="Ramirez L."/>
            <person name="Alfaro M."/>
            <person name="Sun H."/>
            <person name="Tritt A."/>
            <person name="Yoshinaga Y."/>
            <person name="Zwiers L.-H."/>
            <person name="Turgeon B."/>
            <person name="Goodwin S."/>
            <person name="Spatafora J."/>
            <person name="Crous P."/>
            <person name="Grigoriev I."/>
        </authorList>
    </citation>
    <scope>NUCLEOTIDE SEQUENCE</scope>
    <source>
        <strain evidence="1">CBS 525.71</strain>
    </source>
</reference>
<dbReference type="EMBL" id="MU006724">
    <property type="protein sequence ID" value="KAF2625806.1"/>
    <property type="molecule type" value="Genomic_DNA"/>
</dbReference>